<dbReference type="Gene3D" id="1.20.1280.50">
    <property type="match status" value="1"/>
</dbReference>
<sequence length="332" mass="37142">MKRSRSGQNDEGDYQPTAKRSTKRRVKRAPSLRVTRLMKVDAARRAVFETVELLENIFVQLPSREVILCVRVCRQFQQVINSSHKIQRKLFRNVDDTSEEWVVCPTFDPHTSSLWPNVVGYHFESDAASSGDQRDSETCYQVSQLNTAIFTRPSGENDAFQVWLHGGAKVYVRSELTHILLDMIKGKPMSCSDMHITSPPCRSACIRLRLRLSGKEVCRINKHILAASGITIGELATQLSTSRGGGDFGNHNAREVYHHSEIPKRLTNRAPGGVSKDASGPMLRDYVAECERKTGRSVEVHSGPIAPWLYLPGVVLPTDKEMAEVRGRASNA</sequence>
<feature type="region of interest" description="Disordered" evidence="1">
    <location>
        <begin position="1"/>
        <end position="29"/>
    </location>
</feature>
<reference evidence="3 4" key="2">
    <citation type="journal article" date="2012" name="PLoS Pathog.">
        <title>Diverse lifestyles and strategies of plant pathogenesis encoded in the genomes of eighteen Dothideomycetes fungi.</title>
        <authorList>
            <person name="Ohm R.A."/>
            <person name="Feau N."/>
            <person name="Henrissat B."/>
            <person name="Schoch C.L."/>
            <person name="Horwitz B.A."/>
            <person name="Barry K.W."/>
            <person name="Condon B.J."/>
            <person name="Copeland A.C."/>
            <person name="Dhillon B."/>
            <person name="Glaser F."/>
            <person name="Hesse C.N."/>
            <person name="Kosti I."/>
            <person name="LaButti K."/>
            <person name="Lindquist E.A."/>
            <person name="Lucas S."/>
            <person name="Salamov A.A."/>
            <person name="Bradshaw R.E."/>
            <person name="Ciuffetti L."/>
            <person name="Hamelin R.C."/>
            <person name="Kema G.H.J."/>
            <person name="Lawrence C."/>
            <person name="Scott J.A."/>
            <person name="Spatafora J.W."/>
            <person name="Turgeon B.G."/>
            <person name="de Wit P.J.G.M."/>
            <person name="Zhong S."/>
            <person name="Goodwin S.B."/>
            <person name="Grigoriev I.V."/>
        </authorList>
    </citation>
    <scope>NUCLEOTIDE SEQUENCE [LARGE SCALE GENOMIC DNA]</scope>
    <source>
        <strain evidence="4">NZE10 / CBS 128990</strain>
    </source>
</reference>
<accession>N1PN70</accession>
<organism evidence="3 4">
    <name type="scientific">Dothistroma septosporum (strain NZE10 / CBS 128990)</name>
    <name type="common">Red band needle blight fungus</name>
    <name type="synonym">Mycosphaerella pini</name>
    <dbReference type="NCBI Taxonomy" id="675120"/>
    <lineage>
        <taxon>Eukaryota</taxon>
        <taxon>Fungi</taxon>
        <taxon>Dikarya</taxon>
        <taxon>Ascomycota</taxon>
        <taxon>Pezizomycotina</taxon>
        <taxon>Dothideomycetes</taxon>
        <taxon>Dothideomycetidae</taxon>
        <taxon>Mycosphaerellales</taxon>
        <taxon>Mycosphaerellaceae</taxon>
        <taxon>Dothistroma</taxon>
    </lineage>
</organism>
<dbReference type="InterPro" id="IPR036047">
    <property type="entry name" value="F-box-like_dom_sf"/>
</dbReference>
<dbReference type="STRING" id="675120.N1PN70"/>
<dbReference type="EMBL" id="KB446539">
    <property type="protein sequence ID" value="EME44363.1"/>
    <property type="molecule type" value="Genomic_DNA"/>
</dbReference>
<dbReference type="OrthoDB" id="3646034at2759"/>
<gene>
    <name evidence="3" type="ORF">DOTSEDRAFT_53489</name>
</gene>
<dbReference type="HOGENOM" id="CLU_836850_0_0_1"/>
<dbReference type="Proteomes" id="UP000016933">
    <property type="component" value="Unassembled WGS sequence"/>
</dbReference>
<dbReference type="InterPro" id="IPR001810">
    <property type="entry name" value="F-box_dom"/>
</dbReference>
<name>N1PN70_DOTSN</name>
<feature type="domain" description="F-box" evidence="2">
    <location>
        <begin position="52"/>
        <end position="84"/>
    </location>
</feature>
<proteinExistence type="predicted"/>
<reference evidence="4" key="1">
    <citation type="journal article" date="2012" name="PLoS Genet.">
        <title>The genomes of the fungal plant pathogens Cladosporium fulvum and Dothistroma septosporum reveal adaptation to different hosts and lifestyles but also signatures of common ancestry.</title>
        <authorList>
            <person name="de Wit P.J.G.M."/>
            <person name="van der Burgt A."/>
            <person name="Oekmen B."/>
            <person name="Stergiopoulos I."/>
            <person name="Abd-Elsalam K.A."/>
            <person name="Aerts A.L."/>
            <person name="Bahkali A.H."/>
            <person name="Beenen H.G."/>
            <person name="Chettri P."/>
            <person name="Cox M.P."/>
            <person name="Datema E."/>
            <person name="de Vries R.P."/>
            <person name="Dhillon B."/>
            <person name="Ganley A.R."/>
            <person name="Griffiths S.A."/>
            <person name="Guo Y."/>
            <person name="Hamelin R.C."/>
            <person name="Henrissat B."/>
            <person name="Kabir M.S."/>
            <person name="Jashni M.K."/>
            <person name="Kema G."/>
            <person name="Klaubauf S."/>
            <person name="Lapidus A."/>
            <person name="Levasseur A."/>
            <person name="Lindquist E."/>
            <person name="Mehrabi R."/>
            <person name="Ohm R.A."/>
            <person name="Owen T.J."/>
            <person name="Salamov A."/>
            <person name="Schwelm A."/>
            <person name="Schijlen E."/>
            <person name="Sun H."/>
            <person name="van den Burg H.A."/>
            <person name="van Ham R.C.H.J."/>
            <person name="Zhang S."/>
            <person name="Goodwin S.B."/>
            <person name="Grigoriev I.V."/>
            <person name="Collemare J."/>
            <person name="Bradshaw R.E."/>
        </authorList>
    </citation>
    <scope>NUCLEOTIDE SEQUENCE [LARGE SCALE GENOMIC DNA]</scope>
    <source>
        <strain evidence="4">NZE10 / CBS 128990</strain>
    </source>
</reference>
<evidence type="ECO:0000313" key="3">
    <source>
        <dbReference type="EMBL" id="EME44363.1"/>
    </source>
</evidence>
<dbReference type="AlphaFoldDB" id="N1PN70"/>
<dbReference type="SUPFAM" id="SSF81383">
    <property type="entry name" value="F-box domain"/>
    <property type="match status" value="1"/>
</dbReference>
<dbReference type="eggNOG" id="ENOG502RNS9">
    <property type="taxonomic scope" value="Eukaryota"/>
</dbReference>
<dbReference type="CDD" id="cd09917">
    <property type="entry name" value="F-box_SF"/>
    <property type="match status" value="1"/>
</dbReference>
<evidence type="ECO:0000313" key="4">
    <source>
        <dbReference type="Proteomes" id="UP000016933"/>
    </source>
</evidence>
<feature type="compositionally biased region" description="Basic residues" evidence="1">
    <location>
        <begin position="20"/>
        <end position="29"/>
    </location>
</feature>
<dbReference type="OMA" id="FRPEISH"/>
<keyword evidence="4" id="KW-1185">Reference proteome</keyword>
<dbReference type="Pfam" id="PF00646">
    <property type="entry name" value="F-box"/>
    <property type="match status" value="1"/>
</dbReference>
<evidence type="ECO:0000259" key="2">
    <source>
        <dbReference type="Pfam" id="PF00646"/>
    </source>
</evidence>
<protein>
    <recommendedName>
        <fullName evidence="2">F-box domain-containing protein</fullName>
    </recommendedName>
</protein>
<evidence type="ECO:0000256" key="1">
    <source>
        <dbReference type="SAM" id="MobiDB-lite"/>
    </source>
</evidence>